<proteinExistence type="predicted"/>
<evidence type="ECO:0008006" key="3">
    <source>
        <dbReference type="Google" id="ProtNLM"/>
    </source>
</evidence>
<protein>
    <recommendedName>
        <fullName evidence="3">2OG-Fe(II) oxygenase</fullName>
    </recommendedName>
</protein>
<reference evidence="1 2" key="1">
    <citation type="submission" date="2019-12" db="EMBL/GenBank/DDBJ databases">
        <title>complete genome sequences of Acinetobacter pittii str. WP2-W18-ESBL-11 isolated from wastewater treatment plant effluent.</title>
        <authorList>
            <person name="Sekizuka T."/>
            <person name="Itokawa K."/>
            <person name="Yatsu K."/>
            <person name="Inamine Y."/>
            <person name="Kuroda M."/>
        </authorList>
    </citation>
    <scope>NUCLEOTIDE SEQUENCE [LARGE SCALE GENOMIC DNA]</scope>
    <source>
        <strain evidence="1 2">WP2-W18-ESBL-11</strain>
    </source>
</reference>
<sequence length="227" mass="26491">MVSTLSNEEIFKHALAVIPDLQREIYIKWYDIPDYLRVAIQVIRLMNEEIGHSIISRGHLDFLDSKQLKYLSEEAELLKKNCLTVPKKAHRWNIASSESKKFFNSSSFQNFIKTIFKENKIKFNGKVNSNYNFYNEGELAYPHIDIEDFCINMIIMLKHNYNINDSSKLILYPMLSDPIELNLKPGDYIIFWAKTTVHARTTLKKGEEVCIMSYGFPLKNLEILNGN</sequence>
<evidence type="ECO:0000313" key="2">
    <source>
        <dbReference type="Proteomes" id="UP000515758"/>
    </source>
</evidence>
<evidence type="ECO:0000313" key="1">
    <source>
        <dbReference type="EMBL" id="BBQ47082.1"/>
    </source>
</evidence>
<organism evidence="1 2">
    <name type="scientific">Acinetobacter pittii</name>
    <name type="common">Acinetobacter genomosp. 3</name>
    <dbReference type="NCBI Taxonomy" id="48296"/>
    <lineage>
        <taxon>Bacteria</taxon>
        <taxon>Pseudomonadati</taxon>
        <taxon>Pseudomonadota</taxon>
        <taxon>Gammaproteobacteria</taxon>
        <taxon>Moraxellales</taxon>
        <taxon>Moraxellaceae</taxon>
        <taxon>Acinetobacter</taxon>
        <taxon>Acinetobacter calcoaceticus/baumannii complex</taxon>
    </lineage>
</organism>
<dbReference type="Gene3D" id="2.60.120.620">
    <property type="entry name" value="q2cbj1_9rhob like domain"/>
    <property type="match status" value="1"/>
</dbReference>
<dbReference type="AlphaFoldDB" id="A0A4Q7BNX2"/>
<dbReference type="Proteomes" id="UP000515758">
    <property type="component" value="Chromosome"/>
</dbReference>
<dbReference type="EMBL" id="AP021936">
    <property type="protein sequence ID" value="BBQ47082.1"/>
    <property type="molecule type" value="Genomic_DNA"/>
</dbReference>
<gene>
    <name evidence="1" type="ORF">WP2W18E11_00800</name>
</gene>
<accession>A0A4Q7BNX2</accession>
<name>A0A4Q7BNX2_ACIPI</name>